<evidence type="ECO:0000313" key="6">
    <source>
        <dbReference type="EMBL" id="NYT50010.1"/>
    </source>
</evidence>
<evidence type="ECO:0000256" key="4">
    <source>
        <dbReference type="ARBA" id="ARBA00023002"/>
    </source>
</evidence>
<dbReference type="GO" id="GO:0016491">
    <property type="term" value="F:oxidoreductase activity"/>
    <property type="evidence" value="ECO:0007669"/>
    <property type="project" value="UniProtKB-KW"/>
</dbReference>
<dbReference type="SUPFAM" id="SSF56425">
    <property type="entry name" value="Succinate dehydrogenase/fumarate reductase flavoprotein, catalytic domain"/>
    <property type="match status" value="1"/>
</dbReference>
<dbReference type="RefSeq" id="WP_180155487.1">
    <property type="nucleotide sequence ID" value="NZ_JACCEM010000005.1"/>
</dbReference>
<proteinExistence type="predicted"/>
<name>A0A853G4T7_9BURK</name>
<dbReference type="InterPro" id="IPR003953">
    <property type="entry name" value="FAD-dep_OxRdtase_2_FAD-bd"/>
</dbReference>
<keyword evidence="3" id="KW-0274">FAD</keyword>
<keyword evidence="7" id="KW-1185">Reference proteome</keyword>
<keyword evidence="4" id="KW-0560">Oxidoreductase</keyword>
<accession>A0A853G4T7</accession>
<dbReference type="InterPro" id="IPR036188">
    <property type="entry name" value="FAD/NAD-bd_sf"/>
</dbReference>
<dbReference type="InterPro" id="IPR027477">
    <property type="entry name" value="Succ_DH/fumarate_Rdtase_cat_sf"/>
</dbReference>
<evidence type="ECO:0000256" key="2">
    <source>
        <dbReference type="ARBA" id="ARBA00022630"/>
    </source>
</evidence>
<dbReference type="InterPro" id="IPR050315">
    <property type="entry name" value="FAD-oxidoreductase_2"/>
</dbReference>
<comment type="cofactor">
    <cofactor evidence="1">
        <name>FAD</name>
        <dbReference type="ChEBI" id="CHEBI:57692"/>
    </cofactor>
</comment>
<dbReference type="Pfam" id="PF00890">
    <property type="entry name" value="FAD_binding_2"/>
    <property type="match status" value="2"/>
</dbReference>
<sequence length="505" mass="54398">MNLKSSKKPAGRSVHVIVVGGGGAGLAAAIAAAENGASVTLIEKGSKIGGTTALSVGSITAAGTRLQRSNGIKGDTPEAHFDDITVLLGAQHQHDNLALRRVLTENVPDVIAWLESLGLTFLGPFSEEPHRVPRMHVVLPNSKAFVFLLERRCRELPIEVVTEATAERLLMRDNKAIGVQATVNGEKREFIANSIILATGDYSAADDLKERFMPALRHVDAINPLSTGDGHRMAIDEDAIVCKGELAAGPKLRFKPPCSKGMLANLPAYPVLTKIMRFAFRWAPKWLSRPLLLPTLTSYLSPEPSLFSAGAILINRDGTRFIDERSARKHDLHQQPGKCAYIVLDDKTARMFSKYPYYISTAPGVAYAYMSDYARYRKDIYTSAATLKELSDKLNLPQGSLAKTIAQYNAEDRVKAEGGGLTQGPFHALGPVYSWLVVTQGGLAVDCQHKVIRADGSWIEGLYAVGNVGLGGLIVAGHGHYLAWAFTSGRLAGRNAALAGGVQHS</sequence>
<protein>
    <submittedName>
        <fullName evidence="6">FAD-dependent oxidoreductase</fullName>
    </submittedName>
</protein>
<keyword evidence="2" id="KW-0285">Flavoprotein</keyword>
<gene>
    <name evidence="6" type="ORF">H0A72_11885</name>
</gene>
<evidence type="ECO:0000313" key="7">
    <source>
        <dbReference type="Proteomes" id="UP000559809"/>
    </source>
</evidence>
<organism evidence="6 7">
    <name type="scientific">Parapusillimonas granuli</name>
    <dbReference type="NCBI Taxonomy" id="380911"/>
    <lineage>
        <taxon>Bacteria</taxon>
        <taxon>Pseudomonadati</taxon>
        <taxon>Pseudomonadota</taxon>
        <taxon>Betaproteobacteria</taxon>
        <taxon>Burkholderiales</taxon>
        <taxon>Alcaligenaceae</taxon>
        <taxon>Parapusillimonas</taxon>
    </lineage>
</organism>
<dbReference type="EMBL" id="JACCEM010000005">
    <property type="protein sequence ID" value="NYT50010.1"/>
    <property type="molecule type" value="Genomic_DNA"/>
</dbReference>
<dbReference type="PANTHER" id="PTHR43400:SF7">
    <property type="entry name" value="FAD-DEPENDENT OXIDOREDUCTASE 2 FAD BINDING DOMAIN-CONTAINING PROTEIN"/>
    <property type="match status" value="1"/>
</dbReference>
<evidence type="ECO:0000256" key="3">
    <source>
        <dbReference type="ARBA" id="ARBA00022827"/>
    </source>
</evidence>
<dbReference type="PRINTS" id="PR00411">
    <property type="entry name" value="PNDRDTASEI"/>
</dbReference>
<feature type="domain" description="FAD-dependent oxidoreductase 2 FAD-binding" evidence="5">
    <location>
        <begin position="309"/>
        <end position="471"/>
    </location>
</feature>
<evidence type="ECO:0000256" key="1">
    <source>
        <dbReference type="ARBA" id="ARBA00001974"/>
    </source>
</evidence>
<dbReference type="Proteomes" id="UP000559809">
    <property type="component" value="Unassembled WGS sequence"/>
</dbReference>
<dbReference type="Gene3D" id="3.90.700.10">
    <property type="entry name" value="Succinate dehydrogenase/fumarate reductase flavoprotein, catalytic domain"/>
    <property type="match status" value="1"/>
</dbReference>
<dbReference type="SUPFAM" id="SSF51905">
    <property type="entry name" value="FAD/NAD(P)-binding domain"/>
    <property type="match status" value="1"/>
</dbReference>
<dbReference type="PANTHER" id="PTHR43400">
    <property type="entry name" value="FUMARATE REDUCTASE"/>
    <property type="match status" value="1"/>
</dbReference>
<reference evidence="6 7" key="1">
    <citation type="submission" date="2020-07" db="EMBL/GenBank/DDBJ databases">
        <title>Taxonomic revisions and descriptions of new bacterial species based on genomic comparisons in the high-G+C-content subgroup of the family Alcaligenaceae.</title>
        <authorList>
            <person name="Szabo A."/>
            <person name="Felfoldi T."/>
        </authorList>
    </citation>
    <scope>NUCLEOTIDE SEQUENCE [LARGE SCALE GENOMIC DNA]</scope>
    <source>
        <strain evidence="6 7">LMG 24012</strain>
    </source>
</reference>
<comment type="caution">
    <text evidence="6">The sequence shown here is derived from an EMBL/GenBank/DDBJ whole genome shotgun (WGS) entry which is preliminary data.</text>
</comment>
<evidence type="ECO:0000259" key="5">
    <source>
        <dbReference type="Pfam" id="PF00890"/>
    </source>
</evidence>
<dbReference type="AlphaFoldDB" id="A0A853G4T7"/>
<feature type="domain" description="FAD-dependent oxidoreductase 2 FAD-binding" evidence="5">
    <location>
        <begin position="15"/>
        <end position="239"/>
    </location>
</feature>
<dbReference type="Gene3D" id="3.50.50.60">
    <property type="entry name" value="FAD/NAD(P)-binding domain"/>
    <property type="match status" value="1"/>
</dbReference>